<feature type="compositionally biased region" description="Low complexity" evidence="2">
    <location>
        <begin position="1203"/>
        <end position="1214"/>
    </location>
</feature>
<name>E9GKX0_DAPPU</name>
<dbReference type="SMART" id="SM00664">
    <property type="entry name" value="DoH"/>
    <property type="match status" value="1"/>
</dbReference>
<feature type="compositionally biased region" description="Pro residues" evidence="2">
    <location>
        <begin position="855"/>
        <end position="875"/>
    </location>
</feature>
<dbReference type="InterPro" id="IPR057443">
    <property type="entry name" value="At5g54830-like"/>
</dbReference>
<dbReference type="Pfam" id="PF10517">
    <property type="entry name" value="DM13"/>
    <property type="match status" value="2"/>
</dbReference>
<evidence type="ECO:0000313" key="5">
    <source>
        <dbReference type="EMBL" id="EFX79754.1"/>
    </source>
</evidence>
<feature type="compositionally biased region" description="Polar residues" evidence="2">
    <location>
        <begin position="496"/>
        <end position="506"/>
    </location>
</feature>
<feature type="domain" description="DOMON" evidence="3">
    <location>
        <begin position="302"/>
        <end position="434"/>
    </location>
</feature>
<dbReference type="KEGG" id="dpx:DAPPUDRAFT_319169"/>
<dbReference type="InterPro" id="IPR045266">
    <property type="entry name" value="DOH_DOMON"/>
</dbReference>
<feature type="compositionally biased region" description="Acidic residues" evidence="2">
    <location>
        <begin position="747"/>
        <end position="759"/>
    </location>
</feature>
<feature type="compositionally biased region" description="Polar residues" evidence="2">
    <location>
        <begin position="1283"/>
        <end position="1305"/>
    </location>
</feature>
<keyword evidence="1" id="KW-0677">Repeat</keyword>
<evidence type="ECO:0000256" key="1">
    <source>
        <dbReference type="ARBA" id="ARBA00022737"/>
    </source>
</evidence>
<dbReference type="PANTHER" id="PTHR24036:SF13">
    <property type="entry name" value="PROTEIN SKELETOR, ISOFORMS D_E"/>
    <property type="match status" value="1"/>
</dbReference>
<protein>
    <recommendedName>
        <fullName evidence="7">DOMON domain-containing protein</fullName>
    </recommendedName>
</protein>
<feature type="compositionally biased region" description="Low complexity" evidence="2">
    <location>
        <begin position="471"/>
        <end position="483"/>
    </location>
</feature>
<feature type="domain" description="DM13" evidence="4">
    <location>
        <begin position="50"/>
        <end position="158"/>
    </location>
</feature>
<evidence type="ECO:0000256" key="2">
    <source>
        <dbReference type="SAM" id="MobiDB-lite"/>
    </source>
</evidence>
<dbReference type="SMART" id="SM00686">
    <property type="entry name" value="DM13"/>
    <property type="match status" value="2"/>
</dbReference>
<feature type="compositionally biased region" description="Polar residues" evidence="2">
    <location>
        <begin position="914"/>
        <end position="930"/>
    </location>
</feature>
<evidence type="ECO:0000313" key="6">
    <source>
        <dbReference type="Proteomes" id="UP000000305"/>
    </source>
</evidence>
<dbReference type="PANTHER" id="PTHR24036">
    <property type="entry name" value="SKELETOR-RELATED"/>
    <property type="match status" value="1"/>
</dbReference>
<feature type="region of interest" description="Disordered" evidence="2">
    <location>
        <begin position="773"/>
        <end position="1008"/>
    </location>
</feature>
<gene>
    <name evidence="5" type="ORF">DAPPUDRAFT_319169</name>
</gene>
<feature type="compositionally biased region" description="Polar residues" evidence="2">
    <location>
        <begin position="992"/>
        <end position="1008"/>
    </location>
</feature>
<feature type="compositionally biased region" description="Basic and acidic residues" evidence="2">
    <location>
        <begin position="1316"/>
        <end position="1336"/>
    </location>
</feature>
<feature type="region of interest" description="Disordered" evidence="2">
    <location>
        <begin position="1475"/>
        <end position="1559"/>
    </location>
</feature>
<dbReference type="EMBL" id="GL732550">
    <property type="protein sequence ID" value="EFX79754.1"/>
    <property type="molecule type" value="Genomic_DNA"/>
</dbReference>
<dbReference type="Pfam" id="PF25489">
    <property type="entry name" value="At5g54830"/>
    <property type="match status" value="1"/>
</dbReference>
<dbReference type="InParanoid" id="E9GKX0"/>
<feature type="compositionally biased region" description="Basic and acidic residues" evidence="2">
    <location>
        <begin position="931"/>
        <end position="958"/>
    </location>
</feature>
<dbReference type="InterPro" id="IPR019545">
    <property type="entry name" value="DM13_domain"/>
</dbReference>
<accession>E9GKX0</accession>
<organism evidence="5 6">
    <name type="scientific">Daphnia pulex</name>
    <name type="common">Water flea</name>
    <dbReference type="NCBI Taxonomy" id="6669"/>
    <lineage>
        <taxon>Eukaryota</taxon>
        <taxon>Metazoa</taxon>
        <taxon>Ecdysozoa</taxon>
        <taxon>Arthropoda</taxon>
        <taxon>Crustacea</taxon>
        <taxon>Branchiopoda</taxon>
        <taxon>Diplostraca</taxon>
        <taxon>Cladocera</taxon>
        <taxon>Anomopoda</taxon>
        <taxon>Daphniidae</taxon>
        <taxon>Daphnia</taxon>
    </lineage>
</organism>
<dbReference type="Proteomes" id="UP000000305">
    <property type="component" value="Unassembled WGS sequence"/>
</dbReference>
<evidence type="ECO:0000259" key="4">
    <source>
        <dbReference type="PROSITE" id="PS51549"/>
    </source>
</evidence>
<proteinExistence type="predicted"/>
<sequence length="1608" mass="178106">MYLGNRLMYQQLKRSIRNQSLQDMTIKKGNVQIYSKGVCRADTGANTYYGRLIGSLESQYHGIRGDVYAVDARTLFIKSFSYDGKGQDALFYAGSSSRVGTDGFVIPNEDGSTESLSRAYEDQDLTLTLPEGKTIKEIRWLTVWSRSFSEAFGEVKVSAGFDYPRPQRLTPLSGIHQVASDRIYVVDAQTFLLPNFTYDGQAPDAFFWVGTGSKPSQEGAQVPDENGKIDPLRRYDTKTLVLTLPGDLTVFDVEWLSVWCKAYGIDFGHIRIPKSLNVPPSLKMLGVAPQAKLNCEVLWDDLALEVRWAVAGETIVLQLVGKIDDGQYVAFGPSGDSKRTRMIGADVAVGWLDRASGKGFVHDHYMTSKSACTAGKGVCQDTQSARGTNNIRLLNAALVNDYVMLTYQRPLKAQDEQDKSIITNGTQAVIWAVGPLSSDNEPTYHKLRNKGDLLIDFGRSPFWNCPAPEDPTVTSSSVTVPSVQRRPTTEEPWSSLEGNSVGSNTKYLAKNQPPPPPPPPSTPAVLTRPPWYIPAIECNEPENHVYYAHLGPTGGSQGYNAITGNQGWGVSWFINGLLIPEVTVVRGQTYTFVVEGGQDPDRPSRYHPFYITDDPEGGYEFKTPAERSKIKIFAGVNYDRDGNPASSAQGRLCEWVEDPSQPADKFSSFGAYQRTLKLHCEEGEPAIMQFKPDAYTPDTVYYQSYIHRYLGWKIRVVDRCDLGDNNRKADVSGQGSAPLKPSPKEPSEDEQKEYPDYYEDDSPRFQEIKKMDAASSPNNVDFGPELRTPGDSGDFFPENPFRGNFPTDFEDFFKESSFGGREDERPVPQRTTVPPRPSPSPRPTAPQRNTVRYPAPLPTAPPTPPTVKPTKPVPVPVRTTEPPQRQIPSQNVKTEEQKPHSGLSIPGPVKQLTKLIQHSTNFRQRPNSQNHQKESSPNHDLAEPRPLTPDRSRDRPQQPERPAWSPSTNEQESTHFNNKETIPTRINPPPVQSHSFNQQSASSNLPFYQQQNDQIGGIFNPNTIILESGFKPIRNADGPIPPLGFDVEPQQNAQGKGISAEDPRFTTDSPSLVTLDPVFVASEQDHRRPKEPVPITLPKAVVPVVPGPSAPVPRFPPNHEANQQQVNHFNQQQFRPHPTPPAQRQQQQRPHFNGQDVNARPHTPPPSPPARKKSSGLAAFFSFGGNRRKEQNTPPLATPIAAGPSGPSPNNRPSLNWQPQNGPLLQLRHPSAGQNREQLLPQPLQGPPPGLHIQRPFSGEGQKHQGEQPLSLQQRQQQEGQLKNRNNPAQNQPSLQPQSKPNQGLTGLLQRFLGGGDRRKDISRPLQTDKKADGPHAIHKGPPPVSINGKADLPFPPNFQGPLPPIIASKVQAATRPNFDGVRRSERPLKNPNVLDQFSASIIKGGSVLGTGGKPVITDEERAQLERFLFGPSEQYTPRSFPSESLLSNLEEWLSGEAPSESLLSKIAEVLSVEASTDISPEEDSTVEPDASTTLPTTNDEEISSVHEKSHNVLNDDDNKEIDRVESQSQRRKRQAVDDERNDNQLLDKIPQQDSSQLPVEHRGLDDEEVNDSHQNSNSSSTKFAPWFSVTSALFLLIGFTGIQLNHI</sequence>
<keyword evidence="6" id="KW-1185">Reference proteome</keyword>
<feature type="region of interest" description="Disordered" evidence="2">
    <location>
        <begin position="468"/>
        <end position="524"/>
    </location>
</feature>
<dbReference type="Pfam" id="PF03351">
    <property type="entry name" value="DOMON"/>
    <property type="match status" value="1"/>
</dbReference>
<feature type="compositionally biased region" description="Pro residues" evidence="2">
    <location>
        <begin position="834"/>
        <end position="844"/>
    </location>
</feature>
<feature type="compositionally biased region" description="Low complexity" evidence="2">
    <location>
        <begin position="1132"/>
        <end position="1150"/>
    </location>
</feature>
<feature type="domain" description="DM13" evidence="4">
    <location>
        <begin position="159"/>
        <end position="273"/>
    </location>
</feature>
<reference evidence="5 6" key="1">
    <citation type="journal article" date="2011" name="Science">
        <title>The ecoresponsive genome of Daphnia pulex.</title>
        <authorList>
            <person name="Colbourne J.K."/>
            <person name="Pfrender M.E."/>
            <person name="Gilbert D."/>
            <person name="Thomas W.K."/>
            <person name="Tucker A."/>
            <person name="Oakley T.H."/>
            <person name="Tokishita S."/>
            <person name="Aerts A."/>
            <person name="Arnold G.J."/>
            <person name="Basu M.K."/>
            <person name="Bauer D.J."/>
            <person name="Caceres C.E."/>
            <person name="Carmel L."/>
            <person name="Casola C."/>
            <person name="Choi J.H."/>
            <person name="Detter J.C."/>
            <person name="Dong Q."/>
            <person name="Dusheyko S."/>
            <person name="Eads B.D."/>
            <person name="Frohlich T."/>
            <person name="Geiler-Samerotte K.A."/>
            <person name="Gerlach D."/>
            <person name="Hatcher P."/>
            <person name="Jogdeo S."/>
            <person name="Krijgsveld J."/>
            <person name="Kriventseva E.V."/>
            <person name="Kultz D."/>
            <person name="Laforsch C."/>
            <person name="Lindquist E."/>
            <person name="Lopez J."/>
            <person name="Manak J.R."/>
            <person name="Muller J."/>
            <person name="Pangilinan J."/>
            <person name="Patwardhan R.P."/>
            <person name="Pitluck S."/>
            <person name="Pritham E.J."/>
            <person name="Rechtsteiner A."/>
            <person name="Rho M."/>
            <person name="Rogozin I.B."/>
            <person name="Sakarya O."/>
            <person name="Salamov A."/>
            <person name="Schaack S."/>
            <person name="Shapiro H."/>
            <person name="Shiga Y."/>
            <person name="Skalitzky C."/>
            <person name="Smith Z."/>
            <person name="Souvorov A."/>
            <person name="Sung W."/>
            <person name="Tang Z."/>
            <person name="Tsuchiya D."/>
            <person name="Tu H."/>
            <person name="Vos H."/>
            <person name="Wang M."/>
            <person name="Wolf Y.I."/>
            <person name="Yamagata H."/>
            <person name="Yamada T."/>
            <person name="Ye Y."/>
            <person name="Shaw J.R."/>
            <person name="Andrews J."/>
            <person name="Crease T.J."/>
            <person name="Tang H."/>
            <person name="Lucas S.M."/>
            <person name="Robertson H.M."/>
            <person name="Bork P."/>
            <person name="Koonin E.V."/>
            <person name="Zdobnov E.M."/>
            <person name="Grigoriev I.V."/>
            <person name="Lynch M."/>
            <person name="Boore J.L."/>
        </authorList>
    </citation>
    <scope>NUCLEOTIDE SEQUENCE [LARGE SCALE GENOMIC DNA]</scope>
</reference>
<dbReference type="InterPro" id="IPR052126">
    <property type="entry name" value="Spindle_Org/Thrombomodulin"/>
</dbReference>
<dbReference type="PROSITE" id="PS51549">
    <property type="entry name" value="DM13"/>
    <property type="match status" value="2"/>
</dbReference>
<feature type="compositionally biased region" description="Pro residues" evidence="2">
    <location>
        <begin position="512"/>
        <end position="522"/>
    </location>
</feature>
<evidence type="ECO:0008006" key="7">
    <source>
        <dbReference type="Google" id="ProtNLM"/>
    </source>
</evidence>
<dbReference type="CDD" id="cd09631">
    <property type="entry name" value="DOMON_DOH"/>
    <property type="match status" value="1"/>
</dbReference>
<dbReference type="InterPro" id="IPR005018">
    <property type="entry name" value="DOMON_domain"/>
</dbReference>
<evidence type="ECO:0000259" key="3">
    <source>
        <dbReference type="PROSITE" id="PS50836"/>
    </source>
</evidence>
<dbReference type="HOGENOM" id="CLU_243996_0_0_1"/>
<feature type="compositionally biased region" description="Low complexity" evidence="2">
    <location>
        <begin position="1267"/>
        <end position="1281"/>
    </location>
</feature>
<dbReference type="OrthoDB" id="2448405at2759"/>
<dbReference type="PROSITE" id="PS50836">
    <property type="entry name" value="DOMON"/>
    <property type="match status" value="1"/>
</dbReference>
<feature type="compositionally biased region" description="Polar residues" evidence="2">
    <location>
        <begin position="965"/>
        <end position="981"/>
    </location>
</feature>
<feature type="region of interest" description="Disordered" evidence="2">
    <location>
        <begin position="1132"/>
        <end position="1351"/>
    </location>
</feature>
<feature type="region of interest" description="Disordered" evidence="2">
    <location>
        <begin position="726"/>
        <end position="759"/>
    </location>
</feature>
<dbReference type="eggNOG" id="KOG4731">
    <property type="taxonomic scope" value="Eukaryota"/>
</dbReference>